<keyword evidence="1" id="KW-1133">Transmembrane helix</keyword>
<feature type="transmembrane region" description="Helical" evidence="1">
    <location>
        <begin position="84"/>
        <end position="101"/>
    </location>
</feature>
<evidence type="ECO:0000313" key="2">
    <source>
        <dbReference type="EMBL" id="MFD2542007.1"/>
    </source>
</evidence>
<evidence type="ECO:0008006" key="4">
    <source>
        <dbReference type="Google" id="ProtNLM"/>
    </source>
</evidence>
<evidence type="ECO:0000313" key="3">
    <source>
        <dbReference type="Proteomes" id="UP001597467"/>
    </source>
</evidence>
<evidence type="ECO:0000256" key="1">
    <source>
        <dbReference type="SAM" id="Phobius"/>
    </source>
</evidence>
<feature type="transmembrane region" description="Helical" evidence="1">
    <location>
        <begin position="7"/>
        <end position="29"/>
    </location>
</feature>
<keyword evidence="3" id="KW-1185">Reference proteome</keyword>
<keyword evidence="1" id="KW-0472">Membrane</keyword>
<feature type="transmembrane region" description="Helical" evidence="1">
    <location>
        <begin position="49"/>
        <end position="72"/>
    </location>
</feature>
<proteinExistence type="predicted"/>
<name>A0ABW5K2Y5_9FLAO</name>
<keyword evidence="1" id="KW-0812">Transmembrane</keyword>
<accession>A0ABW5K2Y5</accession>
<organism evidence="2 3">
    <name type="scientific">Lacinutrix gracilariae</name>
    <dbReference type="NCBI Taxonomy" id="1747198"/>
    <lineage>
        <taxon>Bacteria</taxon>
        <taxon>Pseudomonadati</taxon>
        <taxon>Bacteroidota</taxon>
        <taxon>Flavobacteriia</taxon>
        <taxon>Flavobacteriales</taxon>
        <taxon>Flavobacteriaceae</taxon>
        <taxon>Lacinutrix</taxon>
    </lineage>
</organism>
<sequence>MKNVFAVTVGLVVAGLVVFLLYILGPQFFTFPQGANPMDPESIKQNMHLIPKGAMILVIVAHCFGIVGGMIASTAVSENSLIPAYIVSGIIILGTIGGSLAMSHPTWSIISGILSVIAAFFIGRLAAIHKLNEE</sequence>
<dbReference type="Proteomes" id="UP001597467">
    <property type="component" value="Unassembled WGS sequence"/>
</dbReference>
<feature type="transmembrane region" description="Helical" evidence="1">
    <location>
        <begin position="107"/>
        <end position="127"/>
    </location>
</feature>
<comment type="caution">
    <text evidence="2">The sequence shown here is derived from an EMBL/GenBank/DDBJ whole genome shotgun (WGS) entry which is preliminary data.</text>
</comment>
<dbReference type="EMBL" id="JBHULM010000009">
    <property type="protein sequence ID" value="MFD2542007.1"/>
    <property type="molecule type" value="Genomic_DNA"/>
</dbReference>
<dbReference type="RefSeq" id="WP_379902330.1">
    <property type="nucleotide sequence ID" value="NZ_JBHULM010000009.1"/>
</dbReference>
<gene>
    <name evidence="2" type="ORF">ACFSSB_06705</name>
</gene>
<reference evidence="3" key="1">
    <citation type="journal article" date="2019" name="Int. J. Syst. Evol. Microbiol.">
        <title>The Global Catalogue of Microorganisms (GCM) 10K type strain sequencing project: providing services to taxonomists for standard genome sequencing and annotation.</title>
        <authorList>
            <consortium name="The Broad Institute Genomics Platform"/>
            <consortium name="The Broad Institute Genome Sequencing Center for Infectious Disease"/>
            <person name="Wu L."/>
            <person name="Ma J."/>
        </authorList>
    </citation>
    <scope>NUCLEOTIDE SEQUENCE [LARGE SCALE GENOMIC DNA]</scope>
    <source>
        <strain evidence="3">KCTC 42808</strain>
    </source>
</reference>
<protein>
    <recommendedName>
        <fullName evidence="4">DUF4064 domain-containing protein</fullName>
    </recommendedName>
</protein>